<dbReference type="Proteomes" id="UP001596513">
    <property type="component" value="Unassembled WGS sequence"/>
</dbReference>
<evidence type="ECO:0000313" key="2">
    <source>
        <dbReference type="EMBL" id="MFC7669283.1"/>
    </source>
</evidence>
<comment type="caution">
    <text evidence="2">The sequence shown here is derived from an EMBL/GenBank/DDBJ whole genome shotgun (WGS) entry which is preliminary data.</text>
</comment>
<keyword evidence="1" id="KW-1133">Transmembrane helix</keyword>
<protein>
    <recommendedName>
        <fullName evidence="4">DUF4199 domain-containing protein</fullName>
    </recommendedName>
</protein>
<dbReference type="EMBL" id="JBHTEK010000001">
    <property type="protein sequence ID" value="MFC7669283.1"/>
    <property type="molecule type" value="Genomic_DNA"/>
</dbReference>
<evidence type="ECO:0000313" key="3">
    <source>
        <dbReference type="Proteomes" id="UP001596513"/>
    </source>
</evidence>
<proteinExistence type="predicted"/>
<reference evidence="3" key="1">
    <citation type="journal article" date="2019" name="Int. J. Syst. Evol. Microbiol.">
        <title>The Global Catalogue of Microorganisms (GCM) 10K type strain sequencing project: providing services to taxonomists for standard genome sequencing and annotation.</title>
        <authorList>
            <consortium name="The Broad Institute Genomics Platform"/>
            <consortium name="The Broad Institute Genome Sequencing Center for Infectious Disease"/>
            <person name="Wu L."/>
            <person name="Ma J."/>
        </authorList>
    </citation>
    <scope>NUCLEOTIDE SEQUENCE [LARGE SCALE GENOMIC DNA]</scope>
    <source>
        <strain evidence="3">JCM 19635</strain>
    </source>
</reference>
<keyword evidence="1" id="KW-0812">Transmembrane</keyword>
<organism evidence="2 3">
    <name type="scientific">Hymenobacter humi</name>
    <dbReference type="NCBI Taxonomy" id="1411620"/>
    <lineage>
        <taxon>Bacteria</taxon>
        <taxon>Pseudomonadati</taxon>
        <taxon>Bacteroidota</taxon>
        <taxon>Cytophagia</taxon>
        <taxon>Cytophagales</taxon>
        <taxon>Hymenobacteraceae</taxon>
        <taxon>Hymenobacter</taxon>
    </lineage>
</organism>
<dbReference type="RefSeq" id="WP_380204793.1">
    <property type="nucleotide sequence ID" value="NZ_JBHTEK010000001.1"/>
</dbReference>
<keyword evidence="1" id="KW-0472">Membrane</keyword>
<evidence type="ECO:0000256" key="1">
    <source>
        <dbReference type="SAM" id="Phobius"/>
    </source>
</evidence>
<feature type="transmembrane region" description="Helical" evidence="1">
    <location>
        <begin position="45"/>
        <end position="64"/>
    </location>
</feature>
<feature type="transmembrane region" description="Helical" evidence="1">
    <location>
        <begin position="120"/>
        <end position="141"/>
    </location>
</feature>
<gene>
    <name evidence="2" type="ORF">ACFQT0_19440</name>
</gene>
<name>A0ABW2U706_9BACT</name>
<accession>A0ABW2U706</accession>
<keyword evidence="3" id="KW-1185">Reference proteome</keyword>
<sequence>MAIPHYIRRATAGLVITGFIFLLLPPALRLIDPTAAGFNVDVLNALGLAAILGTGTLHMGLYAYEKFFPRFKDYQAECLESEGKLFENLTDELRAPLYDEANIYPNRLAQLVERRKVAQFIFLIRCVRLSFCLVSLAYLLYLVAHMLTLAMTAVPGSVPAL</sequence>
<evidence type="ECO:0008006" key="4">
    <source>
        <dbReference type="Google" id="ProtNLM"/>
    </source>
</evidence>